<name>A0ABP8BA74_9ACTN</name>
<gene>
    <name evidence="2" type="ORF">GCM10022252_56520</name>
</gene>
<evidence type="ECO:0000256" key="1">
    <source>
        <dbReference type="SAM" id="MobiDB-lite"/>
    </source>
</evidence>
<sequence>MRVAVLGHLRGLPVEDHVPGRHPRRDVWLAGGGGRGRSRSRDKREDCRESYQKTRHGMNAYQIPVPASQPPRYNRLNM</sequence>
<comment type="caution">
    <text evidence="2">The sequence shown here is derived from an EMBL/GenBank/DDBJ whole genome shotgun (WGS) entry which is preliminary data.</text>
</comment>
<feature type="compositionally biased region" description="Basic and acidic residues" evidence="1">
    <location>
        <begin position="42"/>
        <end position="52"/>
    </location>
</feature>
<evidence type="ECO:0000313" key="3">
    <source>
        <dbReference type="Proteomes" id="UP001501251"/>
    </source>
</evidence>
<reference evidence="3" key="1">
    <citation type="journal article" date="2019" name="Int. J. Syst. Evol. Microbiol.">
        <title>The Global Catalogue of Microorganisms (GCM) 10K type strain sequencing project: providing services to taxonomists for standard genome sequencing and annotation.</title>
        <authorList>
            <consortium name="The Broad Institute Genomics Platform"/>
            <consortium name="The Broad Institute Genome Sequencing Center for Infectious Disease"/>
            <person name="Wu L."/>
            <person name="Ma J."/>
        </authorList>
    </citation>
    <scope>NUCLEOTIDE SEQUENCE [LARGE SCALE GENOMIC DNA]</scope>
    <source>
        <strain evidence="3">JCM 17388</strain>
    </source>
</reference>
<accession>A0ABP8BA74</accession>
<dbReference type="EMBL" id="BAABAQ010000011">
    <property type="protein sequence ID" value="GAA4201580.1"/>
    <property type="molecule type" value="Genomic_DNA"/>
</dbReference>
<evidence type="ECO:0000313" key="2">
    <source>
        <dbReference type="EMBL" id="GAA4201580.1"/>
    </source>
</evidence>
<keyword evidence="3" id="KW-1185">Reference proteome</keyword>
<dbReference type="Proteomes" id="UP001501251">
    <property type="component" value="Unassembled WGS sequence"/>
</dbReference>
<protein>
    <submittedName>
        <fullName evidence="2">Uncharacterized protein</fullName>
    </submittedName>
</protein>
<feature type="region of interest" description="Disordered" evidence="1">
    <location>
        <begin position="17"/>
        <end position="78"/>
    </location>
</feature>
<proteinExistence type="predicted"/>
<organism evidence="2 3">
    <name type="scientific">Streptosporangium oxazolinicum</name>
    <dbReference type="NCBI Taxonomy" id="909287"/>
    <lineage>
        <taxon>Bacteria</taxon>
        <taxon>Bacillati</taxon>
        <taxon>Actinomycetota</taxon>
        <taxon>Actinomycetes</taxon>
        <taxon>Streptosporangiales</taxon>
        <taxon>Streptosporangiaceae</taxon>
        <taxon>Streptosporangium</taxon>
    </lineage>
</organism>